<dbReference type="PANTHER" id="PTHR37309:SF1">
    <property type="entry name" value="SLR0284 PROTEIN"/>
    <property type="match status" value="1"/>
</dbReference>
<dbReference type="PANTHER" id="PTHR37309">
    <property type="entry name" value="SLR0284 PROTEIN"/>
    <property type="match status" value="1"/>
</dbReference>
<keyword evidence="3" id="KW-1185">Reference proteome</keyword>
<evidence type="ECO:0000256" key="1">
    <source>
        <dbReference type="SAM" id="Phobius"/>
    </source>
</evidence>
<proteinExistence type="predicted"/>
<keyword evidence="1" id="KW-1133">Transmembrane helix</keyword>
<name>A0ABV3ZM95_9BACT</name>
<keyword evidence="1" id="KW-0812">Transmembrane</keyword>
<evidence type="ECO:0000313" key="2">
    <source>
        <dbReference type="EMBL" id="MEX6690984.1"/>
    </source>
</evidence>
<accession>A0ABV3ZM95</accession>
<dbReference type="Pfam" id="PF04020">
    <property type="entry name" value="Phage_holin_4_2"/>
    <property type="match status" value="1"/>
</dbReference>
<feature type="transmembrane region" description="Helical" evidence="1">
    <location>
        <begin position="34"/>
        <end position="56"/>
    </location>
</feature>
<reference evidence="2 3" key="1">
    <citation type="submission" date="2023-07" db="EMBL/GenBank/DDBJ databases">
        <authorList>
            <person name="Lian W.-H."/>
        </authorList>
    </citation>
    <scope>NUCLEOTIDE SEQUENCE [LARGE SCALE GENOMIC DNA]</scope>
    <source>
        <strain evidence="2 3">SYSU DXS3180</strain>
    </source>
</reference>
<feature type="transmembrane region" description="Helical" evidence="1">
    <location>
        <begin position="88"/>
        <end position="107"/>
    </location>
</feature>
<gene>
    <name evidence="2" type="ORF">QTN47_25975</name>
</gene>
<dbReference type="InterPro" id="IPR007165">
    <property type="entry name" value="Phage_holin_4_2"/>
</dbReference>
<sequence>MGKFIGKILVTALAALIAAHFIPGVSIKNGTSAVLLALVLAVLNAIVRPILIILTIPITVVTFGLFLLVINTIIIKWSALIVKGFNVVNWWSAFWFGILLSIVTFLIESLINRHAERD</sequence>
<dbReference type="Proteomes" id="UP001560573">
    <property type="component" value="Unassembled WGS sequence"/>
</dbReference>
<dbReference type="RefSeq" id="WP_369332400.1">
    <property type="nucleotide sequence ID" value="NZ_JAULBC010000012.1"/>
</dbReference>
<organism evidence="2 3">
    <name type="scientific">Danxiaibacter flavus</name>
    <dbReference type="NCBI Taxonomy" id="3049108"/>
    <lineage>
        <taxon>Bacteria</taxon>
        <taxon>Pseudomonadati</taxon>
        <taxon>Bacteroidota</taxon>
        <taxon>Chitinophagia</taxon>
        <taxon>Chitinophagales</taxon>
        <taxon>Chitinophagaceae</taxon>
        <taxon>Danxiaibacter</taxon>
    </lineage>
</organism>
<keyword evidence="1" id="KW-0472">Membrane</keyword>
<protein>
    <submittedName>
        <fullName evidence="2">Phage holin family protein</fullName>
    </submittedName>
</protein>
<feature type="transmembrane region" description="Helical" evidence="1">
    <location>
        <begin position="63"/>
        <end position="82"/>
    </location>
</feature>
<evidence type="ECO:0000313" key="3">
    <source>
        <dbReference type="Proteomes" id="UP001560573"/>
    </source>
</evidence>
<dbReference type="EMBL" id="JAULBC010000012">
    <property type="protein sequence ID" value="MEX6690984.1"/>
    <property type="molecule type" value="Genomic_DNA"/>
</dbReference>
<comment type="caution">
    <text evidence="2">The sequence shown here is derived from an EMBL/GenBank/DDBJ whole genome shotgun (WGS) entry which is preliminary data.</text>
</comment>